<dbReference type="InterPro" id="IPR047937">
    <property type="entry name" value="Eex_IncN-like"/>
</dbReference>
<evidence type="ECO:0000256" key="1">
    <source>
        <dbReference type="SAM" id="MobiDB-lite"/>
    </source>
</evidence>
<dbReference type="STRING" id="85701.BM1374166_01594"/>
<dbReference type="PROSITE" id="PS51257">
    <property type="entry name" value="PROKAR_LIPOPROTEIN"/>
    <property type="match status" value="1"/>
</dbReference>
<comment type="caution">
    <text evidence="2">The sequence shown here is derived from an EMBL/GenBank/DDBJ whole genome shotgun (WGS) entry which is preliminary data.</text>
</comment>
<organism evidence="2 3">
    <name type="scientific">Bartonella tribocorum</name>
    <dbReference type="NCBI Taxonomy" id="85701"/>
    <lineage>
        <taxon>Bacteria</taxon>
        <taxon>Pseudomonadati</taxon>
        <taxon>Pseudomonadota</taxon>
        <taxon>Alphaproteobacteria</taxon>
        <taxon>Hyphomicrobiales</taxon>
        <taxon>Bartonellaceae</taxon>
        <taxon>Bartonella</taxon>
    </lineage>
</organism>
<sequence>MNKIVITTLLLCTGLVTVGCEKNYSVEEFKKDKKLMQEWGKKCDKMGPSAFANKNCQNAMQADMELFQEHYRNLAKKLRENSKNGNETEKQKNNN</sequence>
<protein>
    <recommendedName>
        <fullName evidence="4">EexN family lipoprotein</fullName>
    </recommendedName>
</protein>
<dbReference type="NCBIfam" id="NF033894">
    <property type="entry name" value="Eex_IncN"/>
    <property type="match status" value="1"/>
</dbReference>
<evidence type="ECO:0000313" key="3">
    <source>
        <dbReference type="Proteomes" id="UP000229839"/>
    </source>
</evidence>
<dbReference type="Proteomes" id="UP000229839">
    <property type="component" value="Unassembled WGS sequence"/>
</dbReference>
<name>A0A2M6US17_9HYPH</name>
<evidence type="ECO:0000313" key="2">
    <source>
        <dbReference type="EMBL" id="PIT68990.1"/>
    </source>
</evidence>
<dbReference type="AlphaFoldDB" id="A0A2M6US17"/>
<reference evidence="2 3" key="1">
    <citation type="submission" date="2017-06" db="EMBL/GenBank/DDBJ databases">
        <title>Draft genome of Bartonella tribocorum strain L103, isolated from a rodent in Laos.</title>
        <authorList>
            <person name="Hadjadj L."/>
            <person name="Jiyipong T."/>
            <person name="Morand S."/>
            <person name="Diene S.M."/>
            <person name="Rolain J.-M."/>
        </authorList>
    </citation>
    <scope>NUCLEOTIDE SEQUENCE [LARGE SCALE GENOMIC DNA]</scope>
    <source>
        <strain evidence="2 3">L103</strain>
    </source>
</reference>
<gene>
    <name evidence="2" type="ORF">CER18_04800</name>
</gene>
<dbReference type="EMBL" id="NJGE01000009">
    <property type="protein sequence ID" value="PIT68990.1"/>
    <property type="molecule type" value="Genomic_DNA"/>
</dbReference>
<accession>A0A2M6US17</accession>
<feature type="region of interest" description="Disordered" evidence="1">
    <location>
        <begin position="75"/>
        <end position="95"/>
    </location>
</feature>
<dbReference type="OrthoDB" id="7926012at2"/>
<dbReference type="RefSeq" id="WP_100128945.1">
    <property type="nucleotide sequence ID" value="NZ_CADDYI010000009.1"/>
</dbReference>
<proteinExistence type="predicted"/>
<evidence type="ECO:0008006" key="4">
    <source>
        <dbReference type="Google" id="ProtNLM"/>
    </source>
</evidence>